<dbReference type="Proteomes" id="UP000886520">
    <property type="component" value="Chromosome 22"/>
</dbReference>
<gene>
    <name evidence="1" type="ORF">GOP47_0023176</name>
</gene>
<comment type="caution">
    <text evidence="1">The sequence shown here is derived from an EMBL/GenBank/DDBJ whole genome shotgun (WGS) entry which is preliminary data.</text>
</comment>
<evidence type="ECO:0000313" key="2">
    <source>
        <dbReference type="Proteomes" id="UP000886520"/>
    </source>
</evidence>
<dbReference type="EMBL" id="JABFUD020000022">
    <property type="protein sequence ID" value="KAI5062637.1"/>
    <property type="molecule type" value="Genomic_DNA"/>
</dbReference>
<reference evidence="1" key="1">
    <citation type="submission" date="2021-01" db="EMBL/GenBank/DDBJ databases">
        <title>Adiantum capillus-veneris genome.</title>
        <authorList>
            <person name="Fang Y."/>
            <person name="Liao Q."/>
        </authorList>
    </citation>
    <scope>NUCLEOTIDE SEQUENCE</scope>
    <source>
        <strain evidence="1">H3</strain>
        <tissue evidence="1">Leaf</tissue>
    </source>
</reference>
<accession>A0A9D4U7W3</accession>
<keyword evidence="2" id="KW-1185">Reference proteome</keyword>
<dbReference type="AlphaFoldDB" id="A0A9D4U7W3"/>
<evidence type="ECO:0000313" key="1">
    <source>
        <dbReference type="EMBL" id="KAI5062637.1"/>
    </source>
</evidence>
<organism evidence="1 2">
    <name type="scientific">Adiantum capillus-veneris</name>
    <name type="common">Maidenhair fern</name>
    <dbReference type="NCBI Taxonomy" id="13818"/>
    <lineage>
        <taxon>Eukaryota</taxon>
        <taxon>Viridiplantae</taxon>
        <taxon>Streptophyta</taxon>
        <taxon>Embryophyta</taxon>
        <taxon>Tracheophyta</taxon>
        <taxon>Polypodiopsida</taxon>
        <taxon>Polypodiidae</taxon>
        <taxon>Polypodiales</taxon>
        <taxon>Pteridineae</taxon>
        <taxon>Pteridaceae</taxon>
        <taxon>Vittarioideae</taxon>
        <taxon>Adiantum</taxon>
    </lineage>
</organism>
<proteinExistence type="predicted"/>
<protein>
    <submittedName>
        <fullName evidence="1">Uncharacterized protein</fullName>
    </submittedName>
</protein>
<name>A0A9D4U7W3_ADICA</name>
<sequence length="127" mass="14125">MQHLASGEPPAHGYQDHSKPYPSQCCFVCDENPLGSASHSCGSRRRCRAVEEKGNSFYFYSSTNSSLGLSQTHGSRERNESDFIPVILGLGTREREREREREIEIEDLPSRLLLETSAARPKGAGVI</sequence>